<feature type="non-terminal residue" evidence="1">
    <location>
        <position position="109"/>
    </location>
</feature>
<evidence type="ECO:0000313" key="1">
    <source>
        <dbReference type="EMBL" id="NJW55590.1"/>
    </source>
</evidence>
<feature type="non-terminal residue" evidence="1">
    <location>
        <position position="1"/>
    </location>
</feature>
<organism evidence="1 2">
    <name type="scientific">Salinimicrobium oceani</name>
    <dbReference type="NCBI Taxonomy" id="2722702"/>
    <lineage>
        <taxon>Bacteria</taxon>
        <taxon>Pseudomonadati</taxon>
        <taxon>Bacteroidota</taxon>
        <taxon>Flavobacteriia</taxon>
        <taxon>Flavobacteriales</taxon>
        <taxon>Flavobacteriaceae</taxon>
        <taxon>Salinimicrobium</taxon>
    </lineage>
</organism>
<dbReference type="Proteomes" id="UP000703674">
    <property type="component" value="Unassembled WGS sequence"/>
</dbReference>
<evidence type="ECO:0000313" key="2">
    <source>
        <dbReference type="Proteomes" id="UP000703674"/>
    </source>
</evidence>
<accession>A0ABX1D5I1</accession>
<name>A0ABX1D5I1_9FLAO</name>
<gene>
    <name evidence="1" type="ORF">HC175_22000</name>
</gene>
<dbReference type="EMBL" id="JAAVJR010001319">
    <property type="protein sequence ID" value="NJW55590.1"/>
    <property type="molecule type" value="Genomic_DNA"/>
</dbReference>
<reference evidence="1 2" key="1">
    <citation type="submission" date="2020-03" db="EMBL/GenBank/DDBJ databases">
        <title>Salinimicrobium sp. nov, isolated from SCS.</title>
        <authorList>
            <person name="Cao W.R."/>
        </authorList>
    </citation>
    <scope>NUCLEOTIDE SEQUENCE [LARGE SCALE GENOMIC DNA]</scope>
    <source>
        <strain evidence="2">J15B91</strain>
    </source>
</reference>
<protein>
    <submittedName>
        <fullName evidence="1">Uncharacterized protein</fullName>
    </submittedName>
</protein>
<comment type="caution">
    <text evidence="1">The sequence shown here is derived from an EMBL/GenBank/DDBJ whole genome shotgun (WGS) entry which is preliminary data.</text>
</comment>
<keyword evidence="2" id="KW-1185">Reference proteome</keyword>
<proteinExistence type="predicted"/>
<sequence>AVEETFKSEYDNETDFYESIDLEILEVIKGRETRKIIRIFASDGADCRSGVRNFETGKTYLFTPTLSKYSLTDMPNEKETDFFLWSCSETSIEYRADNNKVYGLIKGKS</sequence>